<dbReference type="InterPro" id="IPR036890">
    <property type="entry name" value="HATPase_C_sf"/>
</dbReference>
<dbReference type="PANTHER" id="PTHR35526:SF3">
    <property type="entry name" value="ANTI-SIGMA-F FACTOR RSBW"/>
    <property type="match status" value="1"/>
</dbReference>
<accession>A0A2N8PRE4</accession>
<dbReference type="AlphaFoldDB" id="A0A2N8PRE4"/>
<name>A0A2N8PRE4_STRNR</name>
<reference evidence="4" key="1">
    <citation type="submission" date="2015-09" db="EMBL/GenBank/DDBJ databases">
        <authorList>
            <person name="Graham D.E."/>
            <person name="Mahan K.M."/>
            <person name="Klingeman D.M."/>
            <person name="Fida T."/>
            <person name="Giannone R.J."/>
            <person name="Hettich R.L."/>
            <person name="Parry R.J."/>
            <person name="Spain J.C."/>
        </authorList>
    </citation>
    <scope>NUCLEOTIDE SEQUENCE [LARGE SCALE GENOMIC DNA]</scope>
    <source>
        <strain evidence="4">JCM 4701</strain>
    </source>
</reference>
<evidence type="ECO:0000313" key="3">
    <source>
        <dbReference type="EMBL" id="PNE43577.1"/>
    </source>
</evidence>
<gene>
    <name evidence="3" type="ORF">AOB60_01035</name>
</gene>
<dbReference type="PANTHER" id="PTHR35526">
    <property type="entry name" value="ANTI-SIGMA-F FACTOR RSBW-RELATED"/>
    <property type="match status" value="1"/>
</dbReference>
<dbReference type="GO" id="GO:0004674">
    <property type="term" value="F:protein serine/threonine kinase activity"/>
    <property type="evidence" value="ECO:0007669"/>
    <property type="project" value="UniProtKB-KW"/>
</dbReference>
<dbReference type="InterPro" id="IPR050267">
    <property type="entry name" value="Anti-sigma-factor_SerPK"/>
</dbReference>
<dbReference type="Proteomes" id="UP000236047">
    <property type="component" value="Unassembled WGS sequence"/>
</dbReference>
<keyword evidence="1" id="KW-0723">Serine/threonine-protein kinase</keyword>
<dbReference type="Gene3D" id="3.30.565.10">
    <property type="entry name" value="Histidine kinase-like ATPase, C-terminal domain"/>
    <property type="match status" value="1"/>
</dbReference>
<proteinExistence type="predicted"/>
<dbReference type="InterPro" id="IPR003594">
    <property type="entry name" value="HATPase_dom"/>
</dbReference>
<evidence type="ECO:0000313" key="4">
    <source>
        <dbReference type="Proteomes" id="UP000236047"/>
    </source>
</evidence>
<evidence type="ECO:0000259" key="2">
    <source>
        <dbReference type="Pfam" id="PF13581"/>
    </source>
</evidence>
<keyword evidence="1" id="KW-0418">Kinase</keyword>
<protein>
    <recommendedName>
        <fullName evidence="2">Histidine kinase/HSP90-like ATPase domain-containing protein</fullName>
    </recommendedName>
</protein>
<keyword evidence="1" id="KW-0808">Transferase</keyword>
<dbReference type="SUPFAM" id="SSF55874">
    <property type="entry name" value="ATPase domain of HSP90 chaperone/DNA topoisomerase II/histidine kinase"/>
    <property type="match status" value="1"/>
</dbReference>
<comment type="caution">
    <text evidence="3">The sequence shown here is derived from an EMBL/GenBank/DDBJ whole genome shotgun (WGS) entry which is preliminary data.</text>
</comment>
<organism evidence="3 4">
    <name type="scientific">Streptomyces noursei</name>
    <name type="common">Streptomyces albulus</name>
    <dbReference type="NCBI Taxonomy" id="1971"/>
    <lineage>
        <taxon>Bacteria</taxon>
        <taxon>Bacillati</taxon>
        <taxon>Actinomycetota</taxon>
        <taxon>Actinomycetes</taxon>
        <taxon>Kitasatosporales</taxon>
        <taxon>Streptomycetaceae</taxon>
        <taxon>Streptomyces</taxon>
    </lineage>
</organism>
<dbReference type="CDD" id="cd16936">
    <property type="entry name" value="HATPase_RsbW-like"/>
    <property type="match status" value="1"/>
</dbReference>
<keyword evidence="4" id="KW-1185">Reference proteome</keyword>
<dbReference type="EMBL" id="LJSN01000001">
    <property type="protein sequence ID" value="PNE43577.1"/>
    <property type="molecule type" value="Genomic_DNA"/>
</dbReference>
<sequence>MQEAFRIAKRGAGEPVPAQDASRVGEMRAKTAQSLADWGLEHLTDDVLLVVSEMVTNSVVHSHGTQVWLRMDVRGGYLHIEVQDEMPGHAVIRVPTEEAEAGRGLQLVRAIAMEHHGAWGTKDGGATTWCKLKAGPQ</sequence>
<feature type="domain" description="Histidine kinase/HSP90-like ATPase" evidence="2">
    <location>
        <begin position="20"/>
        <end position="115"/>
    </location>
</feature>
<dbReference type="Pfam" id="PF13581">
    <property type="entry name" value="HATPase_c_2"/>
    <property type="match status" value="1"/>
</dbReference>
<evidence type="ECO:0000256" key="1">
    <source>
        <dbReference type="ARBA" id="ARBA00022527"/>
    </source>
</evidence>